<gene>
    <name evidence="9" type="primary">11438997</name>
    <name evidence="7" type="ordered locus">MTR_6g089320</name>
    <name evidence="8" type="ORF">MtrunA17_Chr6g0474241</name>
</gene>
<name>G7KQD9_MEDTR</name>
<keyword evidence="5 6" id="KW-0732">Signal</keyword>
<reference evidence="8" key="4">
    <citation type="journal article" date="2018" name="Nat. Plants">
        <title>Whole-genome landscape of Medicago truncatula symbiotic genes.</title>
        <authorList>
            <person name="Pecrix Y."/>
            <person name="Gamas P."/>
            <person name="Carrere S."/>
        </authorList>
    </citation>
    <scope>NUCLEOTIDE SEQUENCE</scope>
    <source>
        <tissue evidence="8">Leaves</tissue>
    </source>
</reference>
<dbReference type="KEGG" id="mtr:11438997"/>
<dbReference type="PaxDb" id="3880-AES76933"/>
<evidence type="ECO:0000256" key="3">
    <source>
        <dbReference type="ARBA" id="ARBA00022471"/>
    </source>
</evidence>
<dbReference type="PANTHER" id="PTHR31232:SF43">
    <property type="entry name" value="S-PROTEIN HOMOLOG 29-RELATED"/>
    <property type="match status" value="1"/>
</dbReference>
<keyword evidence="3 6" id="KW-0713">Self-incompatibility</keyword>
<dbReference type="GO" id="GO:0005576">
    <property type="term" value="C:extracellular region"/>
    <property type="evidence" value="ECO:0007669"/>
    <property type="project" value="UniProtKB-SubCell"/>
</dbReference>
<dbReference type="EnsemblPlants" id="AES76933">
    <property type="protein sequence ID" value="AES76933"/>
    <property type="gene ID" value="MTR_6g089320"/>
</dbReference>
<dbReference type="EMBL" id="PSQE01000006">
    <property type="protein sequence ID" value="RHN51897.1"/>
    <property type="molecule type" value="Genomic_DNA"/>
</dbReference>
<dbReference type="eggNOG" id="ENOG502ST9X">
    <property type="taxonomic scope" value="Eukaryota"/>
</dbReference>
<dbReference type="Gramene" id="rna36459">
    <property type="protein sequence ID" value="RHN51897.1"/>
    <property type="gene ID" value="gene36459"/>
</dbReference>
<feature type="chain" id="PRO_5014573788" description="S-protein homolog" evidence="6">
    <location>
        <begin position="29"/>
        <end position="166"/>
    </location>
</feature>
<feature type="signal peptide" evidence="6">
    <location>
        <begin position="1"/>
        <end position="28"/>
    </location>
</feature>
<evidence type="ECO:0000313" key="10">
    <source>
        <dbReference type="Proteomes" id="UP000002051"/>
    </source>
</evidence>
<accession>A0A0C3VZY5</accession>
<evidence type="ECO:0000313" key="9">
    <source>
        <dbReference type="EnsemblPlants" id="AES76933"/>
    </source>
</evidence>
<dbReference type="Proteomes" id="UP000265566">
    <property type="component" value="Chromosome 6"/>
</dbReference>
<sequence length="166" mass="19042">MTTPSTIILKCSILLTVLLAFEARETIAYSFGYRVTVFIYNKVLTPTPTNITVRCKSKDDNLGDHTLMPGETYEFSFKPSHLPFKNTLFFCGFTWPGNPHRHYLDIYDQAHDHCKQCSWDIILEGGCFYDGKCVPWKSIEFMEAYNTSKWPGKKGSHELAYGHPLT</sequence>
<evidence type="ECO:0000313" key="7">
    <source>
        <dbReference type="EMBL" id="AES76933.2"/>
    </source>
</evidence>
<evidence type="ECO:0000256" key="6">
    <source>
        <dbReference type="RuleBase" id="RU367044"/>
    </source>
</evidence>
<proteinExistence type="inferred from homology"/>
<organism evidence="7 10">
    <name type="scientific">Medicago truncatula</name>
    <name type="common">Barrel medic</name>
    <name type="synonym">Medicago tribuloides</name>
    <dbReference type="NCBI Taxonomy" id="3880"/>
    <lineage>
        <taxon>Eukaryota</taxon>
        <taxon>Viridiplantae</taxon>
        <taxon>Streptophyta</taxon>
        <taxon>Embryophyta</taxon>
        <taxon>Tracheophyta</taxon>
        <taxon>Spermatophyta</taxon>
        <taxon>Magnoliopsida</taxon>
        <taxon>eudicotyledons</taxon>
        <taxon>Gunneridae</taxon>
        <taxon>Pentapetalae</taxon>
        <taxon>rosids</taxon>
        <taxon>fabids</taxon>
        <taxon>Fabales</taxon>
        <taxon>Fabaceae</taxon>
        <taxon>Papilionoideae</taxon>
        <taxon>50 kb inversion clade</taxon>
        <taxon>NPAAA clade</taxon>
        <taxon>Hologalegina</taxon>
        <taxon>IRL clade</taxon>
        <taxon>Trifolieae</taxon>
        <taxon>Medicago</taxon>
    </lineage>
</organism>
<dbReference type="PANTHER" id="PTHR31232">
    <property type="match status" value="1"/>
</dbReference>
<evidence type="ECO:0000256" key="2">
    <source>
        <dbReference type="ARBA" id="ARBA00005581"/>
    </source>
</evidence>
<reference evidence="7 10" key="2">
    <citation type="journal article" date="2014" name="BMC Genomics">
        <title>An improved genome release (version Mt4.0) for the model legume Medicago truncatula.</title>
        <authorList>
            <person name="Tang H."/>
            <person name="Krishnakumar V."/>
            <person name="Bidwell S."/>
            <person name="Rosen B."/>
            <person name="Chan A."/>
            <person name="Zhou S."/>
            <person name="Gentzbittel L."/>
            <person name="Childs K.L."/>
            <person name="Yandell M."/>
            <person name="Gundlach H."/>
            <person name="Mayer K.F."/>
            <person name="Schwartz D.C."/>
            <person name="Town C.D."/>
        </authorList>
    </citation>
    <scope>GENOME REANNOTATION</scope>
    <source>
        <strain evidence="9 10">cv. Jemalong A17</strain>
    </source>
</reference>
<reference evidence="9" key="3">
    <citation type="submission" date="2015-04" db="UniProtKB">
        <authorList>
            <consortium name="EnsemblPlants"/>
        </authorList>
    </citation>
    <scope>IDENTIFICATION</scope>
    <source>
        <strain evidence="9">cv. Jemalong A17</strain>
    </source>
</reference>
<comment type="subcellular location">
    <subcellularLocation>
        <location evidence="1 6">Secreted</location>
    </subcellularLocation>
</comment>
<dbReference type="Proteomes" id="UP000002051">
    <property type="component" value="Chromosome 6"/>
</dbReference>
<comment type="similarity">
    <text evidence="2 6">Belongs to the plant self-incompatibility (S1) protein family.</text>
</comment>
<keyword evidence="10" id="KW-1185">Reference proteome</keyword>
<evidence type="ECO:0000256" key="5">
    <source>
        <dbReference type="ARBA" id="ARBA00022729"/>
    </source>
</evidence>
<dbReference type="OrthoDB" id="1420996at2759"/>
<dbReference type="EMBL" id="CM001222">
    <property type="protein sequence ID" value="AES76933.2"/>
    <property type="molecule type" value="Genomic_DNA"/>
</dbReference>
<keyword evidence="4 6" id="KW-0964">Secreted</keyword>
<protein>
    <recommendedName>
        <fullName evidence="6">S-protein homolog</fullName>
    </recommendedName>
</protein>
<evidence type="ECO:0000313" key="8">
    <source>
        <dbReference type="EMBL" id="RHN51897.1"/>
    </source>
</evidence>
<dbReference type="GO" id="GO:0060320">
    <property type="term" value="P:rejection of self pollen"/>
    <property type="evidence" value="ECO:0007669"/>
    <property type="project" value="UniProtKB-KW"/>
</dbReference>
<dbReference type="HOGENOM" id="CLU_125658_0_0_1"/>
<dbReference type="AlphaFoldDB" id="G7KQD9"/>
<evidence type="ECO:0000256" key="4">
    <source>
        <dbReference type="ARBA" id="ARBA00022525"/>
    </source>
</evidence>
<accession>G7KQD9</accession>
<dbReference type="Pfam" id="PF05938">
    <property type="entry name" value="Self-incomp_S1"/>
    <property type="match status" value="1"/>
</dbReference>
<evidence type="ECO:0000256" key="1">
    <source>
        <dbReference type="ARBA" id="ARBA00004613"/>
    </source>
</evidence>
<dbReference type="InterPro" id="IPR010264">
    <property type="entry name" value="Self-incomp_S1"/>
</dbReference>
<reference evidence="7 10" key="1">
    <citation type="journal article" date="2011" name="Nature">
        <title>The Medicago genome provides insight into the evolution of rhizobial symbioses.</title>
        <authorList>
            <person name="Young N.D."/>
            <person name="Debelle F."/>
            <person name="Oldroyd G.E."/>
            <person name="Geurts R."/>
            <person name="Cannon S.B."/>
            <person name="Udvardi M.K."/>
            <person name="Benedito V.A."/>
            <person name="Mayer K.F."/>
            <person name="Gouzy J."/>
            <person name="Schoof H."/>
            <person name="Van de Peer Y."/>
            <person name="Proost S."/>
            <person name="Cook D.R."/>
            <person name="Meyers B.C."/>
            <person name="Spannagl M."/>
            <person name="Cheung F."/>
            <person name="De Mita S."/>
            <person name="Krishnakumar V."/>
            <person name="Gundlach H."/>
            <person name="Zhou S."/>
            <person name="Mudge J."/>
            <person name="Bharti A.K."/>
            <person name="Murray J.D."/>
            <person name="Naoumkina M.A."/>
            <person name="Rosen B."/>
            <person name="Silverstein K.A."/>
            <person name="Tang H."/>
            <person name="Rombauts S."/>
            <person name="Zhao P.X."/>
            <person name="Zhou P."/>
            <person name="Barbe V."/>
            <person name="Bardou P."/>
            <person name="Bechner M."/>
            <person name="Bellec A."/>
            <person name="Berger A."/>
            <person name="Berges H."/>
            <person name="Bidwell S."/>
            <person name="Bisseling T."/>
            <person name="Choisne N."/>
            <person name="Couloux A."/>
            <person name="Denny R."/>
            <person name="Deshpande S."/>
            <person name="Dai X."/>
            <person name="Doyle J.J."/>
            <person name="Dudez A.M."/>
            <person name="Farmer A.D."/>
            <person name="Fouteau S."/>
            <person name="Franken C."/>
            <person name="Gibelin C."/>
            <person name="Gish J."/>
            <person name="Goldstein S."/>
            <person name="Gonzalez A.J."/>
            <person name="Green P.J."/>
            <person name="Hallab A."/>
            <person name="Hartog M."/>
            <person name="Hua A."/>
            <person name="Humphray S.J."/>
            <person name="Jeong D.H."/>
            <person name="Jing Y."/>
            <person name="Jocker A."/>
            <person name="Kenton S.M."/>
            <person name="Kim D.J."/>
            <person name="Klee K."/>
            <person name="Lai H."/>
            <person name="Lang C."/>
            <person name="Lin S."/>
            <person name="Macmil S.L."/>
            <person name="Magdelenat G."/>
            <person name="Matthews L."/>
            <person name="McCorrison J."/>
            <person name="Monaghan E.L."/>
            <person name="Mun J.H."/>
            <person name="Najar F.Z."/>
            <person name="Nicholson C."/>
            <person name="Noirot C."/>
            <person name="O'Bleness M."/>
            <person name="Paule C.R."/>
            <person name="Poulain J."/>
            <person name="Prion F."/>
            <person name="Qin B."/>
            <person name="Qu C."/>
            <person name="Retzel E.F."/>
            <person name="Riddle C."/>
            <person name="Sallet E."/>
            <person name="Samain S."/>
            <person name="Samson N."/>
            <person name="Sanders I."/>
            <person name="Saurat O."/>
            <person name="Scarpelli C."/>
            <person name="Schiex T."/>
            <person name="Segurens B."/>
            <person name="Severin A.J."/>
            <person name="Sherrier D.J."/>
            <person name="Shi R."/>
            <person name="Sims S."/>
            <person name="Singer S.R."/>
            <person name="Sinharoy S."/>
            <person name="Sterck L."/>
            <person name="Viollet A."/>
            <person name="Wang B.B."/>
            <person name="Wang K."/>
            <person name="Wang M."/>
            <person name="Wang X."/>
            <person name="Warfsmann J."/>
            <person name="Weissenbach J."/>
            <person name="White D.D."/>
            <person name="White J.D."/>
            <person name="Wiley G.B."/>
            <person name="Wincker P."/>
            <person name="Xing Y."/>
            <person name="Yang L."/>
            <person name="Yao Z."/>
            <person name="Ying F."/>
            <person name="Zhai J."/>
            <person name="Zhou L."/>
            <person name="Zuber A."/>
            <person name="Denarie J."/>
            <person name="Dixon R.A."/>
            <person name="May G.D."/>
            <person name="Schwartz D.C."/>
            <person name="Rogers J."/>
            <person name="Quetier F."/>
            <person name="Town C.D."/>
            <person name="Roe B.A."/>
        </authorList>
    </citation>
    <scope>NUCLEOTIDE SEQUENCE [LARGE SCALE GENOMIC DNA]</scope>
    <source>
        <strain evidence="7">A17</strain>
        <strain evidence="9 10">cv. Jemalong A17</strain>
    </source>
</reference>